<proteinExistence type="predicted"/>
<protein>
    <submittedName>
        <fullName evidence="1">Ryanodine Receptor, Peptidyl-prolyl cis-trans isomerase Release Channel, Ryanodine Receptor.5A</fullName>
    </submittedName>
</protein>
<dbReference type="GO" id="GO:0016853">
    <property type="term" value="F:isomerase activity"/>
    <property type="evidence" value="ECO:0007669"/>
    <property type="project" value="UniProtKB-KW"/>
</dbReference>
<name>A0A8S5M7F4_9CAUD</name>
<keyword evidence="1" id="KW-0675">Receptor</keyword>
<organism evidence="1">
    <name type="scientific">Myoviridae sp. ctMvU7</name>
    <dbReference type="NCBI Taxonomy" id="2826642"/>
    <lineage>
        <taxon>Viruses</taxon>
        <taxon>Duplodnaviria</taxon>
        <taxon>Heunggongvirae</taxon>
        <taxon>Uroviricota</taxon>
        <taxon>Caudoviricetes</taxon>
    </lineage>
</organism>
<evidence type="ECO:0000313" key="1">
    <source>
        <dbReference type="EMBL" id="DAD78237.1"/>
    </source>
</evidence>
<sequence>MLFFIIPLSGAPVVRWVLLFCRFLCYYCNNTKDVEA</sequence>
<keyword evidence="1" id="KW-0413">Isomerase</keyword>
<reference evidence="1" key="1">
    <citation type="journal article" date="2021" name="Proc. Natl. Acad. Sci. U.S.A.">
        <title>A Catalog of Tens of Thousands of Viruses from Human Metagenomes Reveals Hidden Associations with Chronic Diseases.</title>
        <authorList>
            <person name="Tisza M.J."/>
            <person name="Buck C.B."/>
        </authorList>
    </citation>
    <scope>NUCLEOTIDE SEQUENCE</scope>
    <source>
        <strain evidence="1">CtMvU7</strain>
    </source>
</reference>
<dbReference type="EMBL" id="BK014840">
    <property type="protein sequence ID" value="DAD78237.1"/>
    <property type="molecule type" value="Genomic_DNA"/>
</dbReference>
<accession>A0A8S5M7F4</accession>